<dbReference type="AlphaFoldDB" id="A0AAW0AKC4"/>
<dbReference type="EMBL" id="JAWWNJ010000058">
    <property type="protein sequence ID" value="KAK7013671.1"/>
    <property type="molecule type" value="Genomic_DNA"/>
</dbReference>
<protein>
    <submittedName>
        <fullName evidence="1">Uncharacterized protein</fullName>
    </submittedName>
</protein>
<accession>A0AAW0AKC4</accession>
<name>A0AAW0AKC4_9AGAR</name>
<gene>
    <name evidence="1" type="ORF">R3P38DRAFT_3206230</name>
</gene>
<proteinExistence type="predicted"/>
<evidence type="ECO:0000313" key="2">
    <source>
        <dbReference type="Proteomes" id="UP001362999"/>
    </source>
</evidence>
<dbReference type="Proteomes" id="UP001362999">
    <property type="component" value="Unassembled WGS sequence"/>
</dbReference>
<comment type="caution">
    <text evidence="1">The sequence shown here is derived from an EMBL/GenBank/DDBJ whole genome shotgun (WGS) entry which is preliminary data.</text>
</comment>
<keyword evidence="2" id="KW-1185">Reference proteome</keyword>
<evidence type="ECO:0000313" key="1">
    <source>
        <dbReference type="EMBL" id="KAK7013671.1"/>
    </source>
</evidence>
<organism evidence="1 2">
    <name type="scientific">Favolaschia claudopus</name>
    <dbReference type="NCBI Taxonomy" id="2862362"/>
    <lineage>
        <taxon>Eukaryota</taxon>
        <taxon>Fungi</taxon>
        <taxon>Dikarya</taxon>
        <taxon>Basidiomycota</taxon>
        <taxon>Agaricomycotina</taxon>
        <taxon>Agaricomycetes</taxon>
        <taxon>Agaricomycetidae</taxon>
        <taxon>Agaricales</taxon>
        <taxon>Marasmiineae</taxon>
        <taxon>Mycenaceae</taxon>
        <taxon>Favolaschia</taxon>
    </lineage>
</organism>
<reference evidence="1 2" key="1">
    <citation type="journal article" date="2024" name="J Genomics">
        <title>Draft genome sequencing and assembly of Favolaschia claudopus CIRM-BRFM 2984 isolated from oak limbs.</title>
        <authorList>
            <person name="Navarro D."/>
            <person name="Drula E."/>
            <person name="Chaduli D."/>
            <person name="Cazenave R."/>
            <person name="Ahrendt S."/>
            <person name="Wang J."/>
            <person name="Lipzen A."/>
            <person name="Daum C."/>
            <person name="Barry K."/>
            <person name="Grigoriev I.V."/>
            <person name="Favel A."/>
            <person name="Rosso M.N."/>
            <person name="Martin F."/>
        </authorList>
    </citation>
    <scope>NUCLEOTIDE SEQUENCE [LARGE SCALE GENOMIC DNA]</scope>
    <source>
        <strain evidence="1 2">CIRM-BRFM 2984</strain>
    </source>
</reference>
<sequence>MSTTTPTPSISNQIRASHPAIAVVILLPGLAVFEALDAPCTYDGIAFDKQLSPVIQKSLDIDCVYVARMPFLWLEVGAEAGGGGVCDLDVMSVEAHAHFPSFEDSPTVWTSTPKCGMRPALTLLFVDHTPQGMPPLIYPRSSAISPPWHVGYLCMPVIAPSAHPGRALFRGDDRAADGDDGDPEKGCEVEEEEQCGYREPGGWTSAGLFITSSRSNTVAHDSCPAFRRMYIVLALWVTRISGDLRYRSFQMLHPSPCRSYATSALTLKTGRRPYGGRRSGDAEVSLHMKDEILYNLYAISFDVAHIASVITASTAIATTSSTNGVRLFVCRHLPRSPGSARSRCTPAH</sequence>